<dbReference type="Gene3D" id="3.40.50.360">
    <property type="match status" value="1"/>
</dbReference>
<evidence type="ECO:0000313" key="2">
    <source>
        <dbReference type="EMBL" id="PRD57063.1"/>
    </source>
</evidence>
<dbReference type="InterPro" id="IPR050712">
    <property type="entry name" value="NAD(P)H-dep_reductase"/>
</dbReference>
<dbReference type="RefSeq" id="WP_105724493.1">
    <property type="nucleotide sequence ID" value="NZ_PVBS01000001.1"/>
</dbReference>
<organism evidence="2 3">
    <name type="scientific">Sphingobacterium gobiense</name>
    <dbReference type="NCBI Taxonomy" id="1382456"/>
    <lineage>
        <taxon>Bacteria</taxon>
        <taxon>Pseudomonadati</taxon>
        <taxon>Bacteroidota</taxon>
        <taxon>Sphingobacteriia</taxon>
        <taxon>Sphingobacteriales</taxon>
        <taxon>Sphingobacteriaceae</taxon>
        <taxon>Sphingobacterium</taxon>
    </lineage>
</organism>
<dbReference type="SUPFAM" id="SSF52218">
    <property type="entry name" value="Flavoproteins"/>
    <property type="match status" value="1"/>
</dbReference>
<dbReference type="GO" id="GO:0016491">
    <property type="term" value="F:oxidoreductase activity"/>
    <property type="evidence" value="ECO:0007669"/>
    <property type="project" value="InterPro"/>
</dbReference>
<protein>
    <submittedName>
        <fullName evidence="2">NADPH-dependent FMN reductase</fullName>
    </submittedName>
</protein>
<dbReference type="GO" id="GO:0005829">
    <property type="term" value="C:cytosol"/>
    <property type="evidence" value="ECO:0007669"/>
    <property type="project" value="TreeGrafter"/>
</dbReference>
<evidence type="ECO:0000313" key="3">
    <source>
        <dbReference type="Proteomes" id="UP000238642"/>
    </source>
</evidence>
<accession>A0A2S9JUZ6</accession>
<dbReference type="Pfam" id="PF03358">
    <property type="entry name" value="FMN_red"/>
    <property type="match status" value="1"/>
</dbReference>
<dbReference type="PANTHER" id="PTHR30543">
    <property type="entry name" value="CHROMATE REDUCTASE"/>
    <property type="match status" value="1"/>
</dbReference>
<feature type="domain" description="NADPH-dependent FMN reductase-like" evidence="1">
    <location>
        <begin position="3"/>
        <end position="143"/>
    </location>
</feature>
<dbReference type="GO" id="GO:0010181">
    <property type="term" value="F:FMN binding"/>
    <property type="evidence" value="ECO:0007669"/>
    <property type="project" value="TreeGrafter"/>
</dbReference>
<dbReference type="EMBL" id="PVBS01000001">
    <property type="protein sequence ID" value="PRD57063.1"/>
    <property type="molecule type" value="Genomic_DNA"/>
</dbReference>
<dbReference type="InterPro" id="IPR005025">
    <property type="entry name" value="FMN_Rdtase-like_dom"/>
</dbReference>
<gene>
    <name evidence="2" type="ORF">C5749_07610</name>
</gene>
<dbReference type="InterPro" id="IPR029039">
    <property type="entry name" value="Flavoprotein-like_sf"/>
</dbReference>
<evidence type="ECO:0000259" key="1">
    <source>
        <dbReference type="Pfam" id="PF03358"/>
    </source>
</evidence>
<dbReference type="OrthoDB" id="9812295at2"/>
<comment type="caution">
    <text evidence="2">The sequence shown here is derived from an EMBL/GenBank/DDBJ whole genome shotgun (WGS) entry which is preliminary data.</text>
</comment>
<proteinExistence type="predicted"/>
<name>A0A2S9JUZ6_9SPHI</name>
<dbReference type="PANTHER" id="PTHR30543:SF21">
    <property type="entry name" value="NAD(P)H-DEPENDENT FMN REDUCTASE LOT6"/>
    <property type="match status" value="1"/>
</dbReference>
<keyword evidence="3" id="KW-1185">Reference proteome</keyword>
<sequence length="185" mass="21210">MLKIAIITGSTRPMRINRKVAEWVYSVAKMQSDGIFELVDIADYNLPMFDEPLPPTLGEYRQKHTKIWSQKIADFDGFVFVTPEYNHSITGVLKNAIDFLYSEWNNKSAGFVSYGATGGLRAIEHLRLILSEVQIAHVRPQTSLSLYDDFRNFESIAPRPFQIRSLNEMLELVLLWAQALKSIRT</sequence>
<dbReference type="Proteomes" id="UP000238642">
    <property type="component" value="Unassembled WGS sequence"/>
</dbReference>
<dbReference type="AlphaFoldDB" id="A0A2S9JUZ6"/>
<reference evidence="2 3" key="1">
    <citation type="submission" date="2018-02" db="EMBL/GenBank/DDBJ databases">
        <title>The draft genome of Sphingobacterium gobiense H7.</title>
        <authorList>
            <person name="Li L."/>
            <person name="Liu L."/>
            <person name="Zhang X."/>
            <person name="Wang T."/>
            <person name="Liang L."/>
        </authorList>
    </citation>
    <scope>NUCLEOTIDE SEQUENCE [LARGE SCALE GENOMIC DNA]</scope>
    <source>
        <strain evidence="2 3">ACCC 05757</strain>
    </source>
</reference>